<sequence>MEFLLLGPVEVRSGTGHLQLASQRQRALLAALLLAPGAVVAPHRLIDVIWGVAAPPSAAANLRTHVAQLRRQLATLDGGARRIHARAGGYLVEVRPGELDTERFEHLAAAGRRALLAGDDESAAATLGRALALWRGHPLGNLATTTAVEGEAQRLVDARLAAVEHHCRARLNLGACAEVAAELHRLVADHPLHERLWALLMLALAAAGQPAAALDAYDTITSRLAGDLGAEPGPDLREAQLAVLRHQVAAAPSPLRPAQLPRAAAGFHGRRTELLALDRLLPGGDGPRLGVVVGTAGVGKSDLATQWAHRVRDGFPDGQLYADLRRSARPGPVLARFLRALGVPARQIPEDVDEAAALYRSVLAAKSVLCVLDDALDPGQVRPLLPAAPDCVVLVTSRNRLDGLVALDGAQRVSLDVLDAADAAAVLAAAIGSGRAAREPAATAELAETCARLPIALRITGAQLRHRSGRRVADHLADLRAHGVLDSLTTDGETSAVRGAYDLSYAALDTATRRTFRLLGLVPGPDTTPAAVTALTGAPAATTARHLERLALAHLVQEHAPGRYRLHELLRQYAAERADLECGEEERDTATRALLEHYLVHTGAAADLLYPDLLRQNAPQRCVFGSEQAARTWLDDEVPNLVAAIRHAHARRYHRTAWQLVDALRGHSMTTWLAESPELARIGLAAADATGEAELRAAAHNNLAATSALRYDFELAVTHFRAALRLYRELRFRRGVVGVLENLATLHLFTGDLDRAGTLFAEAAALDPERNPVCRRNVGILHEHRGRLAEATAMHKALATDTRCPDDLLLLARVVARAGDYGTARSIAEEAAELARHINDRCTEAYAFAVLSRVHAGTGHTARAVRLAEEALEAARGIGDTGAEIAGHAALAVSRLADGRHEQALLSGHHALRMARRAGIRFDECEALITIGHAHRAAGSPDRAVHYIGAALQLAKTHGYHGLAAVAGGA</sequence>
<dbReference type="InterPro" id="IPR019734">
    <property type="entry name" value="TPR_rpt"/>
</dbReference>
<evidence type="ECO:0000256" key="2">
    <source>
        <dbReference type="ARBA" id="ARBA00023015"/>
    </source>
</evidence>
<dbReference type="Gene3D" id="1.25.40.10">
    <property type="entry name" value="Tetratricopeptide repeat domain"/>
    <property type="match status" value="3"/>
</dbReference>
<dbReference type="SUPFAM" id="SSF52540">
    <property type="entry name" value="P-loop containing nucleoside triphosphate hydrolases"/>
    <property type="match status" value="1"/>
</dbReference>
<dbReference type="SMART" id="SM00862">
    <property type="entry name" value="Trans_reg_C"/>
    <property type="match status" value="1"/>
</dbReference>
<dbReference type="SMART" id="SM00028">
    <property type="entry name" value="TPR"/>
    <property type="match status" value="5"/>
</dbReference>
<dbReference type="InterPro" id="IPR011990">
    <property type="entry name" value="TPR-like_helical_dom_sf"/>
</dbReference>
<proteinExistence type="inferred from homology"/>
<dbReference type="EMBL" id="BNAW01000049">
    <property type="protein sequence ID" value="GHG40406.1"/>
    <property type="molecule type" value="Genomic_DNA"/>
</dbReference>
<dbReference type="SUPFAM" id="SSF46785">
    <property type="entry name" value="Winged helix' DNA-binding domain"/>
    <property type="match status" value="1"/>
</dbReference>
<dbReference type="InterPro" id="IPR027417">
    <property type="entry name" value="P-loop_NTPase"/>
</dbReference>
<gene>
    <name evidence="8" type="ORF">GCM10017567_72190</name>
</gene>
<dbReference type="Gene3D" id="1.10.10.10">
    <property type="entry name" value="Winged helix-like DNA-binding domain superfamily/Winged helix DNA-binding domain"/>
    <property type="match status" value="1"/>
</dbReference>
<organism evidence="8 9">
    <name type="scientific">Amycolatopsis bullii</name>
    <dbReference type="NCBI Taxonomy" id="941987"/>
    <lineage>
        <taxon>Bacteria</taxon>
        <taxon>Bacillati</taxon>
        <taxon>Actinomycetota</taxon>
        <taxon>Actinomycetes</taxon>
        <taxon>Pseudonocardiales</taxon>
        <taxon>Pseudonocardiaceae</taxon>
        <taxon>Amycolatopsis</taxon>
    </lineage>
</organism>
<reference evidence="9" key="1">
    <citation type="journal article" date="2019" name="Int. J. Syst. Evol. Microbiol.">
        <title>The Global Catalogue of Microorganisms (GCM) 10K type strain sequencing project: providing services to taxonomists for standard genome sequencing and annotation.</title>
        <authorList>
            <consortium name="The Broad Institute Genomics Platform"/>
            <consortium name="The Broad Institute Genome Sequencing Center for Infectious Disease"/>
            <person name="Wu L."/>
            <person name="Ma J."/>
        </authorList>
    </citation>
    <scope>NUCLEOTIDE SEQUENCE [LARGE SCALE GENOMIC DNA]</scope>
    <source>
        <strain evidence="9">CGMCC 4.7680</strain>
    </source>
</reference>
<feature type="DNA-binding region" description="OmpR/PhoB-type" evidence="6">
    <location>
        <begin position="1"/>
        <end position="94"/>
    </location>
</feature>
<name>A0ABQ3KWV5_9PSEU</name>
<comment type="similarity">
    <text evidence="1">Belongs to the AfsR/DnrI/RedD regulatory family.</text>
</comment>
<feature type="domain" description="OmpR/PhoB-type" evidence="7">
    <location>
        <begin position="1"/>
        <end position="94"/>
    </location>
</feature>
<dbReference type="SUPFAM" id="SSF48452">
    <property type="entry name" value="TPR-like"/>
    <property type="match status" value="3"/>
</dbReference>
<dbReference type="InterPro" id="IPR051677">
    <property type="entry name" value="AfsR-DnrI-RedD_regulator"/>
</dbReference>
<dbReference type="PRINTS" id="PR00364">
    <property type="entry name" value="DISEASERSIST"/>
</dbReference>
<dbReference type="InterPro" id="IPR036388">
    <property type="entry name" value="WH-like_DNA-bd_sf"/>
</dbReference>
<keyword evidence="2" id="KW-0805">Transcription regulation</keyword>
<keyword evidence="9" id="KW-1185">Reference proteome</keyword>
<feature type="repeat" description="TPR" evidence="5">
    <location>
        <begin position="737"/>
        <end position="770"/>
    </location>
</feature>
<evidence type="ECO:0000256" key="3">
    <source>
        <dbReference type="ARBA" id="ARBA00023125"/>
    </source>
</evidence>
<evidence type="ECO:0000256" key="6">
    <source>
        <dbReference type="PROSITE-ProRule" id="PRU01091"/>
    </source>
</evidence>
<dbReference type="Pfam" id="PF03704">
    <property type="entry name" value="BTAD"/>
    <property type="match status" value="1"/>
</dbReference>
<evidence type="ECO:0000256" key="5">
    <source>
        <dbReference type="PROSITE-ProRule" id="PRU00339"/>
    </source>
</evidence>
<dbReference type="InterPro" id="IPR036390">
    <property type="entry name" value="WH_DNA-bd_sf"/>
</dbReference>
<evidence type="ECO:0000313" key="8">
    <source>
        <dbReference type="EMBL" id="GHG40406.1"/>
    </source>
</evidence>
<dbReference type="PROSITE" id="PS50005">
    <property type="entry name" value="TPR"/>
    <property type="match status" value="1"/>
</dbReference>
<dbReference type="InterPro" id="IPR005158">
    <property type="entry name" value="BTAD"/>
</dbReference>
<keyword evidence="3 6" id="KW-0238">DNA-binding</keyword>
<dbReference type="Pfam" id="PF00486">
    <property type="entry name" value="Trans_reg_C"/>
    <property type="match status" value="1"/>
</dbReference>
<comment type="caution">
    <text evidence="8">The sequence shown here is derived from an EMBL/GenBank/DDBJ whole genome shotgun (WGS) entry which is preliminary data.</text>
</comment>
<evidence type="ECO:0000259" key="7">
    <source>
        <dbReference type="PROSITE" id="PS51755"/>
    </source>
</evidence>
<dbReference type="Proteomes" id="UP000649955">
    <property type="component" value="Unassembled WGS sequence"/>
</dbReference>
<keyword evidence="5" id="KW-0802">TPR repeat</keyword>
<dbReference type="CDD" id="cd15831">
    <property type="entry name" value="BTAD"/>
    <property type="match status" value="1"/>
</dbReference>
<evidence type="ECO:0000256" key="1">
    <source>
        <dbReference type="ARBA" id="ARBA00005820"/>
    </source>
</evidence>
<dbReference type="SMART" id="SM01043">
    <property type="entry name" value="BTAD"/>
    <property type="match status" value="1"/>
</dbReference>
<evidence type="ECO:0000313" key="9">
    <source>
        <dbReference type="Proteomes" id="UP000649955"/>
    </source>
</evidence>
<dbReference type="PROSITE" id="PS51755">
    <property type="entry name" value="OMPR_PHOB"/>
    <property type="match status" value="1"/>
</dbReference>
<dbReference type="SUPFAM" id="SSF46894">
    <property type="entry name" value="C-terminal effector domain of the bipartite response regulators"/>
    <property type="match status" value="1"/>
</dbReference>
<dbReference type="InterPro" id="IPR016032">
    <property type="entry name" value="Sig_transdc_resp-reg_C-effctor"/>
</dbReference>
<dbReference type="InterPro" id="IPR001867">
    <property type="entry name" value="OmpR/PhoB-type_DNA-bd"/>
</dbReference>
<dbReference type="RefSeq" id="WP_191315820.1">
    <property type="nucleotide sequence ID" value="NZ_BNAW01000049.1"/>
</dbReference>
<protein>
    <submittedName>
        <fullName evidence="8">SARP family transcriptional regulator</fullName>
    </submittedName>
</protein>
<dbReference type="PANTHER" id="PTHR35807">
    <property type="entry name" value="TRANSCRIPTIONAL REGULATOR REDD-RELATED"/>
    <property type="match status" value="1"/>
</dbReference>
<accession>A0ABQ3KWV5</accession>
<evidence type="ECO:0000256" key="4">
    <source>
        <dbReference type="ARBA" id="ARBA00023163"/>
    </source>
</evidence>
<keyword evidence="4" id="KW-0804">Transcription</keyword>
<dbReference type="PANTHER" id="PTHR35807:SF1">
    <property type="entry name" value="TRANSCRIPTIONAL REGULATOR REDD"/>
    <property type="match status" value="1"/>
</dbReference>